<feature type="chain" id="PRO_5003954325" description="DUF5723 domain-containing protein" evidence="1">
    <location>
        <begin position="27"/>
        <end position="421"/>
    </location>
</feature>
<dbReference type="EMBL" id="AMEQ01000040">
    <property type="protein sequence ID" value="EKY00379.1"/>
    <property type="molecule type" value="Genomic_DNA"/>
</dbReference>
<name>L1NA58_9PORP</name>
<comment type="caution">
    <text evidence="2">The sequence shown here is derived from an EMBL/GenBank/DDBJ whole genome shotgun (WGS) entry which is preliminary data.</text>
</comment>
<dbReference type="Pfam" id="PF06980">
    <property type="entry name" value="DUF1302"/>
    <property type="match status" value="1"/>
</dbReference>
<evidence type="ECO:0000313" key="3">
    <source>
        <dbReference type="Proteomes" id="UP000010408"/>
    </source>
</evidence>
<dbReference type="HOGENOM" id="CLU_031778_0_1_10"/>
<dbReference type="Proteomes" id="UP000010408">
    <property type="component" value="Unassembled WGS sequence"/>
</dbReference>
<accession>L1NA58</accession>
<protein>
    <recommendedName>
        <fullName evidence="4">DUF5723 domain-containing protein</fullName>
    </recommendedName>
</protein>
<sequence length="421" mass="47477">MNAYIKSLYLGLLPCFMWGSSLGVKAQDDVPASDVKQEWRIKGFVDTYHALGVNQSGRWMSSRTRLRGELARDVGEATLFTSFNAVYNALLPSHTGFELREAYLDYHDTHWSMRAGRQLILWGVADAVRITDLIAPMDYTEFLAQDYDDIRMPVNALRLGFFNEKVRLDLVAVPTFTPFRLPIDTSNPWSVLPEGVVWQGGNQPALRLSNVEYGGRMSFTLPSLDFSLSALHTWGKMPVISYAQGAKGLIASPHYYRMGMLGIDFSKPLGLVVLRGEGACLLDKHFSYRTDAQMTPQQGFTSLSGLIGVDWYAPHQWTVMAQVSAERILGYKAYVAQRATTTLITLSLTKKLMNDQLALSDFTYWDVTGQGWFSRFSADYALTDEIHLMLGFDLLGAESSSSLFYPYRRNSELWLKAKYSF</sequence>
<reference evidence="2 3" key="1">
    <citation type="submission" date="2012-05" db="EMBL/GenBank/DDBJ databases">
        <authorList>
            <person name="Weinstock G."/>
            <person name="Sodergren E."/>
            <person name="Lobos E.A."/>
            <person name="Fulton L."/>
            <person name="Fulton R."/>
            <person name="Courtney L."/>
            <person name="Fronick C."/>
            <person name="O'Laughlin M."/>
            <person name="Godfrey J."/>
            <person name="Wilson R.M."/>
            <person name="Miner T."/>
            <person name="Farmer C."/>
            <person name="Delehaunty K."/>
            <person name="Cordes M."/>
            <person name="Minx P."/>
            <person name="Tomlinson C."/>
            <person name="Chen J."/>
            <person name="Wollam A."/>
            <person name="Pepin K.H."/>
            <person name="Bhonagiri V."/>
            <person name="Zhang X."/>
            <person name="Suruliraj S."/>
            <person name="Warren W."/>
            <person name="Mitreva M."/>
            <person name="Mardis E.R."/>
            <person name="Wilson R.K."/>
        </authorList>
    </citation>
    <scope>NUCLEOTIDE SEQUENCE [LARGE SCALE GENOMIC DNA]</scope>
    <source>
        <strain evidence="2 3">F0037</strain>
    </source>
</reference>
<dbReference type="InterPro" id="IPR010727">
    <property type="entry name" value="DUF1302"/>
</dbReference>
<evidence type="ECO:0000256" key="1">
    <source>
        <dbReference type="SAM" id="SignalP"/>
    </source>
</evidence>
<dbReference type="RefSeq" id="WP_005467854.1">
    <property type="nucleotide sequence ID" value="NZ_KB291032.1"/>
</dbReference>
<dbReference type="AlphaFoldDB" id="L1NA58"/>
<gene>
    <name evidence="2" type="ORF">HMPREF9134_01713</name>
</gene>
<evidence type="ECO:0008006" key="4">
    <source>
        <dbReference type="Google" id="ProtNLM"/>
    </source>
</evidence>
<proteinExistence type="predicted"/>
<organism evidence="2 3">
    <name type="scientific">Porphyromonas catoniae F0037</name>
    <dbReference type="NCBI Taxonomy" id="1127696"/>
    <lineage>
        <taxon>Bacteria</taxon>
        <taxon>Pseudomonadati</taxon>
        <taxon>Bacteroidota</taxon>
        <taxon>Bacteroidia</taxon>
        <taxon>Bacteroidales</taxon>
        <taxon>Porphyromonadaceae</taxon>
        <taxon>Porphyromonas</taxon>
    </lineage>
</organism>
<dbReference type="STRING" id="1127696.HMPREF9134_01713"/>
<evidence type="ECO:0000313" key="2">
    <source>
        <dbReference type="EMBL" id="EKY00379.1"/>
    </source>
</evidence>
<dbReference type="PATRIC" id="fig|1127696.3.peg.1553"/>
<feature type="signal peptide" evidence="1">
    <location>
        <begin position="1"/>
        <end position="26"/>
    </location>
</feature>
<keyword evidence="1" id="KW-0732">Signal</keyword>
<dbReference type="eggNOG" id="COG4773">
    <property type="taxonomic scope" value="Bacteria"/>
</dbReference>